<dbReference type="OrthoDB" id="490569at2"/>
<proteinExistence type="predicted"/>
<name>A5G9X5_GEOUR</name>
<keyword evidence="4" id="KW-1185">Reference proteome</keyword>
<evidence type="ECO:0000259" key="2">
    <source>
        <dbReference type="Pfam" id="PF09832"/>
    </source>
</evidence>
<evidence type="ECO:0000313" key="3">
    <source>
        <dbReference type="EMBL" id="ABQ25627.1"/>
    </source>
</evidence>
<feature type="domain" description="DUF2059" evidence="2">
    <location>
        <begin position="89"/>
        <end position="148"/>
    </location>
</feature>
<dbReference type="Pfam" id="PF09832">
    <property type="entry name" value="DUF2059"/>
    <property type="match status" value="1"/>
</dbReference>
<reference evidence="3 4" key="1">
    <citation type="submission" date="2007-05" db="EMBL/GenBank/DDBJ databases">
        <title>Complete sequence of Geobacter uraniireducens Rf4.</title>
        <authorList>
            <consortium name="US DOE Joint Genome Institute"/>
            <person name="Copeland A."/>
            <person name="Lucas S."/>
            <person name="Lapidus A."/>
            <person name="Barry K."/>
            <person name="Detter J.C."/>
            <person name="Glavina del Rio T."/>
            <person name="Hammon N."/>
            <person name="Israni S."/>
            <person name="Dalin E."/>
            <person name="Tice H."/>
            <person name="Pitluck S."/>
            <person name="Chertkov O."/>
            <person name="Brettin T."/>
            <person name="Bruce D."/>
            <person name="Han C."/>
            <person name="Schmutz J."/>
            <person name="Larimer F."/>
            <person name="Land M."/>
            <person name="Hauser L."/>
            <person name="Kyrpides N."/>
            <person name="Mikhailova N."/>
            <person name="Shelobolina E."/>
            <person name="Aklujkar M."/>
            <person name="Lovley D."/>
            <person name="Richardson P."/>
        </authorList>
    </citation>
    <scope>NUCLEOTIDE SEQUENCE [LARGE SCALE GENOMIC DNA]</scope>
    <source>
        <strain evidence="3 4">Rf4</strain>
    </source>
</reference>
<sequence length="166" mass="19022">MKAAISGLLFLSVYLPSFCFASDLSQRAAAEKLMMETRIDKMLEKYTLETEEKLKKQLLAVAPKDTDRQIAEKYFDNINKIINRELGWQKIKDEVVAVYADLYTKDELNEMSKFFSSPAGQKFIAKASELNERLISVLRVKMQGCLPEVKKLAGDMEKEMANKNIR</sequence>
<gene>
    <name evidence="3" type="ordered locus">Gura_1426</name>
</gene>
<feature type="signal peptide" evidence="1">
    <location>
        <begin position="1"/>
        <end position="21"/>
    </location>
</feature>
<dbReference type="HOGENOM" id="CLU_1600364_0_0_7"/>
<organism evidence="3 4">
    <name type="scientific">Geotalea uraniireducens (strain Rf4)</name>
    <name type="common">Geobacter uraniireducens</name>
    <dbReference type="NCBI Taxonomy" id="351605"/>
    <lineage>
        <taxon>Bacteria</taxon>
        <taxon>Pseudomonadati</taxon>
        <taxon>Thermodesulfobacteriota</taxon>
        <taxon>Desulfuromonadia</taxon>
        <taxon>Geobacterales</taxon>
        <taxon>Geobacteraceae</taxon>
        <taxon>Geotalea</taxon>
    </lineage>
</organism>
<keyword evidence="1" id="KW-0732">Signal</keyword>
<dbReference type="AlphaFoldDB" id="A5G9X5"/>
<dbReference type="Proteomes" id="UP000006695">
    <property type="component" value="Chromosome"/>
</dbReference>
<evidence type="ECO:0000256" key="1">
    <source>
        <dbReference type="SAM" id="SignalP"/>
    </source>
</evidence>
<protein>
    <recommendedName>
        <fullName evidence="2">DUF2059 domain-containing protein</fullName>
    </recommendedName>
</protein>
<dbReference type="EMBL" id="CP000698">
    <property type="protein sequence ID" value="ABQ25627.1"/>
    <property type="molecule type" value="Genomic_DNA"/>
</dbReference>
<dbReference type="InterPro" id="IPR018637">
    <property type="entry name" value="DUF2059"/>
</dbReference>
<dbReference type="KEGG" id="gur:Gura_1426"/>
<accession>A5G9X5</accession>
<feature type="chain" id="PRO_5002683337" description="DUF2059 domain-containing protein" evidence="1">
    <location>
        <begin position="22"/>
        <end position="166"/>
    </location>
</feature>
<dbReference type="RefSeq" id="WP_011938343.1">
    <property type="nucleotide sequence ID" value="NC_009483.1"/>
</dbReference>
<evidence type="ECO:0000313" key="4">
    <source>
        <dbReference type="Proteomes" id="UP000006695"/>
    </source>
</evidence>
<dbReference type="STRING" id="351605.Gura_1426"/>